<evidence type="ECO:0000259" key="5">
    <source>
        <dbReference type="SMART" id="SM00235"/>
    </source>
</evidence>
<comment type="caution">
    <text evidence="6">The sequence shown here is derived from an EMBL/GenBank/DDBJ whole genome shotgun (WGS) entry which is preliminary data.</text>
</comment>
<dbReference type="PANTHER" id="PTHR10127:SF850">
    <property type="entry name" value="METALLOENDOPEPTIDASE"/>
    <property type="match status" value="1"/>
</dbReference>
<organism evidence="6 7">
    <name type="scientific">Alteromonas aquimaris</name>
    <dbReference type="NCBI Taxonomy" id="2998417"/>
    <lineage>
        <taxon>Bacteria</taxon>
        <taxon>Pseudomonadati</taxon>
        <taxon>Pseudomonadota</taxon>
        <taxon>Gammaproteobacteria</taxon>
        <taxon>Alteromonadales</taxon>
        <taxon>Alteromonadaceae</taxon>
        <taxon>Alteromonas/Salinimonas group</taxon>
        <taxon>Alteromonas</taxon>
    </lineage>
</organism>
<dbReference type="InterPro" id="IPR006026">
    <property type="entry name" value="Peptidase_Metallo"/>
</dbReference>
<dbReference type="PANTHER" id="PTHR10127">
    <property type="entry name" value="DISCOIDIN, CUB, EGF, LAMININ , AND ZINC METALLOPROTEASE DOMAIN CONTAINING"/>
    <property type="match status" value="1"/>
</dbReference>
<reference evidence="6" key="1">
    <citation type="submission" date="2022-11" db="EMBL/GenBank/DDBJ databases">
        <title>Alteromonas sp. nov., isolated from sea water of the Qingdao.</title>
        <authorList>
            <person name="Wang Q."/>
        </authorList>
    </citation>
    <scope>NUCLEOTIDE SEQUENCE</scope>
    <source>
        <strain evidence="6">ASW11-7</strain>
    </source>
</reference>
<dbReference type="Pfam" id="PF00413">
    <property type="entry name" value="Peptidase_M10"/>
    <property type="match status" value="1"/>
</dbReference>
<dbReference type="Proteomes" id="UP001142810">
    <property type="component" value="Unassembled WGS sequence"/>
</dbReference>
<keyword evidence="2" id="KW-0479">Metal-binding</keyword>
<evidence type="ECO:0000256" key="2">
    <source>
        <dbReference type="ARBA" id="ARBA00022723"/>
    </source>
</evidence>
<accession>A0ABT3PAH3</accession>
<keyword evidence="1" id="KW-0645">Protease</keyword>
<sequence>MAKPKKSTATKNVPNHYCSLPEVQGRDLSHIADRYRLRLIAKLDRMWVNGTQLTYYFFKQPAQWRGGSEQEQAVRDAFAIWKNIGIGLIFREVDSPEEATIRIGFDHAEGSWSYVGRDCIDYASSPSERTTNFGWDLTTEYGKDTALHELGHVLGFPHEHQNPRAGIVWDEEKVYESLGGYPNYWSREQTHWNIIRKIPASTVDGSEWDKDSIMHYQFEAGLILNPPEYQNAPLIPSPGLSQTDIQTIQTLYPPLAPSIPTLFEYESQRITIGPGEQVDFVIKPTLSRKYTIQTFGRMDTVMVLFELRDGFEEYIDGDDDSGFDFNSKIKAHLHRGREYIVRTRLYFSSSQGSGSIMLY</sequence>
<dbReference type="RefSeq" id="WP_265618314.1">
    <property type="nucleotide sequence ID" value="NZ_JAPFRD010000011.1"/>
</dbReference>
<proteinExistence type="predicted"/>
<name>A0ABT3PAH3_9ALTE</name>
<evidence type="ECO:0000313" key="6">
    <source>
        <dbReference type="EMBL" id="MCW8109530.1"/>
    </source>
</evidence>
<evidence type="ECO:0000256" key="1">
    <source>
        <dbReference type="ARBA" id="ARBA00022670"/>
    </source>
</evidence>
<feature type="domain" description="Peptidase metallopeptidase" evidence="5">
    <location>
        <begin position="43"/>
        <end position="201"/>
    </location>
</feature>
<dbReference type="InterPro" id="IPR024079">
    <property type="entry name" value="MetalloPept_cat_dom_sf"/>
</dbReference>
<evidence type="ECO:0000313" key="7">
    <source>
        <dbReference type="Proteomes" id="UP001142810"/>
    </source>
</evidence>
<keyword evidence="4" id="KW-0862">Zinc</keyword>
<evidence type="ECO:0000256" key="3">
    <source>
        <dbReference type="ARBA" id="ARBA00022801"/>
    </source>
</evidence>
<evidence type="ECO:0000256" key="4">
    <source>
        <dbReference type="ARBA" id="ARBA00022833"/>
    </source>
</evidence>
<keyword evidence="7" id="KW-1185">Reference proteome</keyword>
<keyword evidence="3" id="KW-0378">Hydrolase</keyword>
<dbReference type="SUPFAM" id="SSF55486">
    <property type="entry name" value="Metalloproteases ('zincins'), catalytic domain"/>
    <property type="match status" value="1"/>
</dbReference>
<dbReference type="Gene3D" id="3.40.390.10">
    <property type="entry name" value="Collagenase (Catalytic Domain)"/>
    <property type="match status" value="1"/>
</dbReference>
<gene>
    <name evidence="6" type="ORF">OPS25_13550</name>
</gene>
<protein>
    <submittedName>
        <fullName evidence="6">M12 family metallopeptidase</fullName>
    </submittedName>
</protein>
<dbReference type="InterPro" id="IPR001818">
    <property type="entry name" value="Pept_M10_metallopeptidase"/>
</dbReference>
<dbReference type="EMBL" id="JAPFRD010000011">
    <property type="protein sequence ID" value="MCW8109530.1"/>
    <property type="molecule type" value="Genomic_DNA"/>
</dbReference>
<dbReference type="SMART" id="SM00235">
    <property type="entry name" value="ZnMc"/>
    <property type="match status" value="1"/>
</dbReference>